<keyword evidence="4" id="KW-0472">Membrane</keyword>
<keyword evidence="4" id="KW-1133">Transmembrane helix</keyword>
<reference evidence="6 7" key="1">
    <citation type="submission" date="2019-01" db="EMBL/GenBank/DDBJ databases">
        <authorList>
            <person name="Chen W.-M."/>
        </authorList>
    </citation>
    <scope>NUCLEOTIDE SEQUENCE [LARGE SCALE GENOMIC DNA]</scope>
    <source>
        <strain evidence="6 7">CCP-18</strain>
    </source>
</reference>
<keyword evidence="3" id="KW-0175">Coiled coil</keyword>
<dbReference type="SMART" id="SM00267">
    <property type="entry name" value="GGDEF"/>
    <property type="match status" value="1"/>
</dbReference>
<dbReference type="PANTHER" id="PTHR45138">
    <property type="entry name" value="REGULATORY COMPONENTS OF SENSORY TRANSDUCTION SYSTEM"/>
    <property type="match status" value="1"/>
</dbReference>
<proteinExistence type="predicted"/>
<dbReference type="InterPro" id="IPR011990">
    <property type="entry name" value="TPR-like_helical_dom_sf"/>
</dbReference>
<sequence length="675" mass="73811">MSRWAGWARWVVTGWALLGAWGVGAQEAAAPPPLPAEVIAHLRQLVELGLEQPDEALRRLRSEPVSPESRPWLRYTEARIQLSRGNLAAVRTLYPSAQPPADALALHVRALLARREGQSERAAAWVDQAMAVVSPLCPTPIPEAAAQREACPLPLWVDLVALATRQGLAQGGGAAGLERIERAMAWARQRRAVDLQAQLYLERADFHQVHDEAAKVDATLTEALALPGLSTRRRVLLLNYQAGMAAQRDQRPRQGELLEEALELALADKQLRLAAVLRGNLADFHVHQGRPKEARQLAELALPVLQRFDDVSEPAVRHNLALALIDERAFDAARSQLARLQEMPTQERVAERAAGLRELGDAWARAGQYKEALALFHAERKLMQAHQAQAKEQALEEVRQSLGSAQKEAELALAKSSNEVTQQTLENQDTLRQVAVAAGVLLALCLGLGGMFWMRARVAFRKLRHNQDLLKALSERDALTGLANRRQFHAVMAARGAQALEGSLVLIDIDHFKRINDGHGHAGGDVVIKTMADRLSQAVRDGDMVVRWGGEEYLVYAPTLKGTYTKQWVERLMPVLCGTPITLPDGHTLDVTCSMGFVTLPIPPLGVTLGWERALNWADLALYAAKNRGRRRAIGIAGLHVNDEVSLAQVESDFDGAASAARLSLVQVLASPAGG</sequence>
<evidence type="ECO:0000313" key="6">
    <source>
        <dbReference type="EMBL" id="RVT83628.1"/>
    </source>
</evidence>
<feature type="domain" description="GGDEF" evidence="5">
    <location>
        <begin position="500"/>
        <end position="638"/>
    </location>
</feature>
<protein>
    <recommendedName>
        <fullName evidence="1">diguanylate cyclase</fullName>
        <ecNumber evidence="1">2.7.7.65</ecNumber>
    </recommendedName>
</protein>
<dbReference type="NCBIfam" id="TIGR00254">
    <property type="entry name" value="GGDEF"/>
    <property type="match status" value="1"/>
</dbReference>
<dbReference type="Pfam" id="PF00990">
    <property type="entry name" value="GGDEF"/>
    <property type="match status" value="1"/>
</dbReference>
<dbReference type="InterPro" id="IPR043128">
    <property type="entry name" value="Rev_trsase/Diguanyl_cyclase"/>
</dbReference>
<dbReference type="PROSITE" id="PS50887">
    <property type="entry name" value="GGDEF"/>
    <property type="match status" value="1"/>
</dbReference>
<evidence type="ECO:0000259" key="5">
    <source>
        <dbReference type="PROSITE" id="PS50887"/>
    </source>
</evidence>
<evidence type="ECO:0000256" key="2">
    <source>
        <dbReference type="ARBA" id="ARBA00034247"/>
    </source>
</evidence>
<dbReference type="Gene3D" id="1.25.40.10">
    <property type="entry name" value="Tetratricopeptide repeat domain"/>
    <property type="match status" value="1"/>
</dbReference>
<evidence type="ECO:0000256" key="1">
    <source>
        <dbReference type="ARBA" id="ARBA00012528"/>
    </source>
</evidence>
<comment type="catalytic activity">
    <reaction evidence="2">
        <text>2 GTP = 3',3'-c-di-GMP + 2 diphosphate</text>
        <dbReference type="Rhea" id="RHEA:24898"/>
        <dbReference type="ChEBI" id="CHEBI:33019"/>
        <dbReference type="ChEBI" id="CHEBI:37565"/>
        <dbReference type="ChEBI" id="CHEBI:58805"/>
        <dbReference type="EC" id="2.7.7.65"/>
    </reaction>
</comment>
<dbReference type="Proteomes" id="UP000288587">
    <property type="component" value="Unassembled WGS sequence"/>
</dbReference>
<organism evidence="6 7">
    <name type="scientific">Inhella crocodyli</name>
    <dbReference type="NCBI Taxonomy" id="2499851"/>
    <lineage>
        <taxon>Bacteria</taxon>
        <taxon>Pseudomonadati</taxon>
        <taxon>Pseudomonadota</taxon>
        <taxon>Betaproteobacteria</taxon>
        <taxon>Burkholderiales</taxon>
        <taxon>Sphaerotilaceae</taxon>
        <taxon>Inhella</taxon>
    </lineage>
</organism>
<dbReference type="InterPro" id="IPR029787">
    <property type="entry name" value="Nucleotide_cyclase"/>
</dbReference>
<feature type="transmembrane region" description="Helical" evidence="4">
    <location>
        <begin position="434"/>
        <end position="454"/>
    </location>
</feature>
<dbReference type="GO" id="GO:0052621">
    <property type="term" value="F:diguanylate cyclase activity"/>
    <property type="evidence" value="ECO:0007669"/>
    <property type="project" value="UniProtKB-EC"/>
</dbReference>
<dbReference type="InterPro" id="IPR000160">
    <property type="entry name" value="GGDEF_dom"/>
</dbReference>
<dbReference type="AlphaFoldDB" id="A0A3S3T586"/>
<keyword evidence="4" id="KW-0812">Transmembrane</keyword>
<name>A0A3S3T586_9BURK</name>
<feature type="coiled-coil region" evidence="3">
    <location>
        <begin position="388"/>
        <end position="415"/>
    </location>
</feature>
<dbReference type="OrthoDB" id="9813903at2"/>
<dbReference type="CDD" id="cd01949">
    <property type="entry name" value="GGDEF"/>
    <property type="match status" value="1"/>
</dbReference>
<dbReference type="SUPFAM" id="SSF48452">
    <property type="entry name" value="TPR-like"/>
    <property type="match status" value="1"/>
</dbReference>
<dbReference type="PANTHER" id="PTHR45138:SF9">
    <property type="entry name" value="DIGUANYLATE CYCLASE DGCM-RELATED"/>
    <property type="match status" value="1"/>
</dbReference>
<evidence type="ECO:0000256" key="4">
    <source>
        <dbReference type="SAM" id="Phobius"/>
    </source>
</evidence>
<dbReference type="EMBL" id="SACM01000004">
    <property type="protein sequence ID" value="RVT83628.1"/>
    <property type="molecule type" value="Genomic_DNA"/>
</dbReference>
<keyword evidence="7" id="KW-1185">Reference proteome</keyword>
<dbReference type="EC" id="2.7.7.65" evidence="1"/>
<comment type="caution">
    <text evidence="6">The sequence shown here is derived from an EMBL/GenBank/DDBJ whole genome shotgun (WGS) entry which is preliminary data.</text>
</comment>
<evidence type="ECO:0000313" key="7">
    <source>
        <dbReference type="Proteomes" id="UP000288587"/>
    </source>
</evidence>
<accession>A0A3S3T586</accession>
<gene>
    <name evidence="6" type="ORF">EOD73_13685</name>
</gene>
<dbReference type="Gene3D" id="3.30.70.270">
    <property type="match status" value="1"/>
</dbReference>
<dbReference type="SUPFAM" id="SSF55073">
    <property type="entry name" value="Nucleotide cyclase"/>
    <property type="match status" value="1"/>
</dbReference>
<dbReference type="RefSeq" id="WP_127683592.1">
    <property type="nucleotide sequence ID" value="NZ_SACM01000004.1"/>
</dbReference>
<evidence type="ECO:0000256" key="3">
    <source>
        <dbReference type="SAM" id="Coils"/>
    </source>
</evidence>
<dbReference type="InterPro" id="IPR050469">
    <property type="entry name" value="Diguanylate_Cyclase"/>
</dbReference>